<accession>A0AAX1WIG0</accession>
<dbReference type="Pfam" id="PF02498">
    <property type="entry name" value="Bro-N"/>
    <property type="match status" value="1"/>
</dbReference>
<gene>
    <name evidence="2" type="ORF">B9059_008940</name>
</gene>
<name>A0AAX1WIG0_9ENTR</name>
<evidence type="ECO:0000259" key="1">
    <source>
        <dbReference type="PROSITE" id="PS51750"/>
    </source>
</evidence>
<dbReference type="InterPro" id="IPR003497">
    <property type="entry name" value="BRO_N_domain"/>
</dbReference>
<reference evidence="2 3" key="1">
    <citation type="submission" date="2018-10" db="EMBL/GenBank/DDBJ databases">
        <authorList>
            <person name="Vanduin D."/>
            <person name="Fouts D."/>
            <person name="Wright M."/>
            <person name="Sutton G."/>
            <person name="Nguyen K."/>
            <person name="Kreiswirth B."/>
            <person name="Chen L."/>
            <person name="Rojas L."/>
            <person name="Hujer A."/>
            <person name="Hujer K."/>
            <person name="Bonomo R."/>
            <person name="Adams M."/>
        </authorList>
    </citation>
    <scope>NUCLEOTIDE SEQUENCE [LARGE SCALE GENOMIC DNA]</scope>
    <source>
        <strain evidence="2 3">CRK0054</strain>
    </source>
</reference>
<evidence type="ECO:0000313" key="2">
    <source>
        <dbReference type="EMBL" id="RNT43158.1"/>
    </source>
</evidence>
<proteinExistence type="predicted"/>
<protein>
    <recommendedName>
        <fullName evidence="1">Bro-N domain-containing protein</fullName>
    </recommendedName>
</protein>
<dbReference type="Proteomes" id="UP000286098">
    <property type="component" value="Unassembled WGS sequence"/>
</dbReference>
<dbReference type="SMART" id="SM01040">
    <property type="entry name" value="Bro-N"/>
    <property type="match status" value="1"/>
</dbReference>
<evidence type="ECO:0000313" key="3">
    <source>
        <dbReference type="Proteomes" id="UP000286098"/>
    </source>
</evidence>
<dbReference type="RefSeq" id="WP_058653847.1">
    <property type="nucleotide sequence ID" value="NZ_CP045064.2"/>
</dbReference>
<dbReference type="PROSITE" id="PS51750">
    <property type="entry name" value="BRO_N"/>
    <property type="match status" value="1"/>
</dbReference>
<organism evidence="2 3">
    <name type="scientific">Enterobacter roggenkampii</name>
    <dbReference type="NCBI Taxonomy" id="1812935"/>
    <lineage>
        <taxon>Bacteria</taxon>
        <taxon>Pseudomonadati</taxon>
        <taxon>Pseudomonadota</taxon>
        <taxon>Gammaproteobacteria</taxon>
        <taxon>Enterobacterales</taxon>
        <taxon>Enterobacteriaceae</taxon>
        <taxon>Enterobacter</taxon>
        <taxon>Enterobacter cloacae complex</taxon>
    </lineage>
</organism>
<comment type="caution">
    <text evidence="2">The sequence shown here is derived from an EMBL/GenBank/DDBJ whole genome shotgun (WGS) entry which is preliminary data.</text>
</comment>
<feature type="domain" description="Bro-N" evidence="1">
    <location>
        <begin position="36"/>
        <end position="147"/>
    </location>
</feature>
<dbReference type="AlphaFoldDB" id="A0AAX1WIG0"/>
<dbReference type="EMBL" id="NEYZ02000044">
    <property type="protein sequence ID" value="RNT43158.1"/>
    <property type="molecule type" value="Genomic_DNA"/>
</dbReference>
<sequence length="226" mass="25964">MVKPRLFEQSGLRFCQIPSKEFRHAQCIKEGTDFPRTPLAAINRNGQFWFTSSDIAKALGYSSADSVSRIYRRNIDEFSAVMSQTVKLTASGNYQKTARIFTLHGAYLLAMLARTLVAKGFRRWVLDILDRECHPRRLLIPEKLTAIFPCCGRSATIIDSRYITRHRTEITARCDQPDCPDQQFKSEVTFSHYIEEMGNDQTLRGMIHSLSMHHKQTLIRMLSETA</sequence>